<dbReference type="Pfam" id="PF13175">
    <property type="entry name" value="AAA_15"/>
    <property type="match status" value="2"/>
</dbReference>
<evidence type="ECO:0000259" key="1">
    <source>
        <dbReference type="Pfam" id="PF13175"/>
    </source>
</evidence>
<comment type="caution">
    <text evidence="3">The sequence shown here is derived from an EMBL/GenBank/DDBJ whole genome shotgun (WGS) entry which is preliminary data.</text>
</comment>
<dbReference type="InterPro" id="IPR034139">
    <property type="entry name" value="TOPRIM_OLD"/>
</dbReference>
<reference evidence="3 4" key="1">
    <citation type="submission" date="2020-07" db="EMBL/GenBank/DDBJ databases">
        <title>Sequencing the genomes of 1000 actinobacteria strains.</title>
        <authorList>
            <person name="Klenk H.-P."/>
        </authorList>
    </citation>
    <scope>NUCLEOTIDE SEQUENCE [LARGE SCALE GENOMIC DNA]</scope>
    <source>
        <strain evidence="3 4">DSM 103164</strain>
    </source>
</reference>
<accession>A0A7Z0DC70</accession>
<evidence type="ECO:0000313" key="3">
    <source>
        <dbReference type="EMBL" id="NYI72687.1"/>
    </source>
</evidence>
<organism evidence="3 4">
    <name type="scientific">Naumannella cuiyingiana</name>
    <dbReference type="NCBI Taxonomy" id="1347891"/>
    <lineage>
        <taxon>Bacteria</taxon>
        <taxon>Bacillati</taxon>
        <taxon>Actinomycetota</taxon>
        <taxon>Actinomycetes</taxon>
        <taxon>Propionibacteriales</taxon>
        <taxon>Propionibacteriaceae</taxon>
        <taxon>Naumannella</taxon>
    </lineage>
</organism>
<dbReference type="AlphaFoldDB" id="A0A7Z0DC70"/>
<name>A0A7Z0DC70_9ACTN</name>
<dbReference type="EMBL" id="JACBZS010000001">
    <property type="protein sequence ID" value="NYI72687.1"/>
    <property type="molecule type" value="Genomic_DNA"/>
</dbReference>
<dbReference type="InterPro" id="IPR051396">
    <property type="entry name" value="Bact_Antivir_Def_Nuclease"/>
</dbReference>
<gene>
    <name evidence="3" type="ORF">GGQ54_003247</name>
</gene>
<dbReference type="PANTHER" id="PTHR43581:SF4">
    <property type="entry name" value="ATP_GTP PHOSPHATASE"/>
    <property type="match status" value="1"/>
</dbReference>
<keyword evidence="4" id="KW-1185">Reference proteome</keyword>
<evidence type="ECO:0000313" key="4">
    <source>
        <dbReference type="Proteomes" id="UP000527616"/>
    </source>
</evidence>
<dbReference type="PANTHER" id="PTHR43581">
    <property type="entry name" value="ATP/GTP PHOSPHATASE"/>
    <property type="match status" value="1"/>
</dbReference>
<dbReference type="CDD" id="cd00267">
    <property type="entry name" value="ABC_ATPase"/>
    <property type="match status" value="1"/>
</dbReference>
<dbReference type="SUPFAM" id="SSF52540">
    <property type="entry name" value="P-loop containing nucleoside triphosphate hydrolases"/>
    <property type="match status" value="1"/>
</dbReference>
<feature type="domain" description="Endonuclease GajA/Old nuclease/RecF-like AAA" evidence="1">
    <location>
        <begin position="259"/>
        <end position="394"/>
    </location>
</feature>
<proteinExistence type="predicted"/>
<dbReference type="Gene3D" id="3.40.50.300">
    <property type="entry name" value="P-loop containing nucleotide triphosphate hydrolases"/>
    <property type="match status" value="1"/>
</dbReference>
<dbReference type="Proteomes" id="UP000527616">
    <property type="component" value="Unassembled WGS sequence"/>
</dbReference>
<feature type="domain" description="OLD protein-like TOPRIM" evidence="2">
    <location>
        <begin position="451"/>
        <end position="514"/>
    </location>
</feature>
<dbReference type="InterPro" id="IPR041685">
    <property type="entry name" value="AAA_GajA/Old/RecF-like"/>
</dbReference>
<protein>
    <submittedName>
        <fullName evidence="3">Putative ATPase</fullName>
    </submittedName>
</protein>
<sequence>MRLTRARITNFKSVLDSEWFTFDDLTCLVGKNESGKTALLEALEKLNSVRPERADLSETSYPRMNWSEYEESEDVDVALTTEWELDDDEYAEVMAMAGSAEAVTSRKVVVAKNYDNKLTWTVPVDLAEAVSHAVENSGLSEQEKQELSEAGDTAELLATLKNVGEPSPQQEALLKELTERWPKGGVQSTVRGYLEDRLPKFVYYDQYDRLPGRVSLDQLLAAKANGTLEQLTGSQVFLALLSMVGSTPEAINQIATSEELISKLEGVQTRLSKKIFKYWSQNRHLKVRFRFDQASPGDPAPFNSGKVFQTRIENTRHEATIRLDERSTGFIWFFSFLVWFSEVQKQHGDNLVVLLDEPGLTLHARAQEDLLRYIREELLPRYQVVYTTHSPFMVDAANLLSCRTVEDATGPNEEVLGTKVGDQVLSTDGDTLFPLQAALGYDLTQTLFVGEHCLLVEGPSDLLYIQWACDQLRQQGRTPLDSRWTVTPCGGITKVPSFLALFGGSKLHVAVLTDHGAGDKKKVRDLRESDLLRDGHVFSADMFAEGGPGEADVEDIIGRDGYLQLVKATYGLTVKQTLPKKAPADAPGRVTVEVEDHFRTLPGAVDEYGHFGPSRYLIEHPDVLGTHAADALDRFESLFKALNALL</sequence>
<dbReference type="RefSeq" id="WP_179446308.1">
    <property type="nucleotide sequence ID" value="NZ_JACBZS010000001.1"/>
</dbReference>
<dbReference type="InterPro" id="IPR027417">
    <property type="entry name" value="P-loop_NTPase"/>
</dbReference>
<evidence type="ECO:0000259" key="2">
    <source>
        <dbReference type="Pfam" id="PF20469"/>
    </source>
</evidence>
<dbReference type="Pfam" id="PF20469">
    <property type="entry name" value="OLD-like_TOPRIM"/>
    <property type="match status" value="1"/>
</dbReference>
<feature type="domain" description="Endonuclease GajA/Old nuclease/RecF-like AAA" evidence="1">
    <location>
        <begin position="1"/>
        <end position="83"/>
    </location>
</feature>